<feature type="compositionally biased region" description="Low complexity" evidence="3">
    <location>
        <begin position="539"/>
        <end position="550"/>
    </location>
</feature>
<dbReference type="AlphaFoldDB" id="A0A1A7VF73"/>
<evidence type="ECO:0000313" key="4">
    <source>
        <dbReference type="EMBL" id="SBO20361.1"/>
    </source>
</evidence>
<evidence type="ECO:0008006" key="6">
    <source>
        <dbReference type="Google" id="ProtNLM"/>
    </source>
</evidence>
<proteinExistence type="predicted"/>
<gene>
    <name evidence="4" type="ORF">PKNA1_H1_0923600</name>
</gene>
<dbReference type="SUPFAM" id="SSF50965">
    <property type="entry name" value="Galactose oxidase, central domain"/>
    <property type="match status" value="1"/>
</dbReference>
<dbReference type="Proteomes" id="UP000182142">
    <property type="component" value="Unassembled WGS sequence"/>
</dbReference>
<evidence type="ECO:0000313" key="5">
    <source>
        <dbReference type="Proteomes" id="UP000182142"/>
    </source>
</evidence>
<evidence type="ECO:0000256" key="1">
    <source>
        <dbReference type="ARBA" id="ARBA00022441"/>
    </source>
</evidence>
<keyword evidence="2" id="KW-0677">Repeat</keyword>
<dbReference type="InterPro" id="IPR011043">
    <property type="entry name" value="Gal_Oxase/kelch_b-propeller"/>
</dbReference>
<name>A0A1A7VF73_PLAKH</name>
<keyword evidence="1" id="KW-0880">Kelch repeat</keyword>
<sequence>MKSSNKFLNVKKEDSYLAKFTHGTIIFADNLFKKIAKPFTHGGWSALEEYADDDNVEAISFCSEVLPFYYKSELIHMGDVFNIRFGHACIFYKNDIYIYGGNQLSESFNSRLVKFNTETQIFSFVEERTPPQSRYYATLDLVHSSALSEQCLFLFGGKRGSYITNDTYMFNLSNNTWEHIKVQFSPPPVFGHVSFKYKNIIFIHGGSMGNLKMNNDIWCYFEEEKKWMKIMSKEEYYKKLVHKPSGRFFHSCSLCISNQGNDVRAFIFGGLNANNKCVQDIFWCYALSNGKGGLPGAHTLCACDYTCAYIYIYIYVYTCIYYLPCRHSSTVLNDRWFLLCGGYNFCWYSKSELLDIHAYDINLNTWSSLNVYGTPLVTHHFYGKIIQMDGSGYFFIFGGLCNNEASRRIYKFAPLLASPYFKLLRDKIDEMERKVLHLEKNPLQLLNPSYGRDINEIKGTLSGISFTLARYIQLASDINEKIKISNILAQNNYSQLSHKFEQYNNHYDSLVKRIDQLDSTLSDSDFDVRGENENNLRKSSSSFTLSSEPSVDPAGTTNML</sequence>
<evidence type="ECO:0000256" key="2">
    <source>
        <dbReference type="ARBA" id="ARBA00022737"/>
    </source>
</evidence>
<reference evidence="5" key="1">
    <citation type="submission" date="2016-05" db="EMBL/GenBank/DDBJ databases">
        <authorList>
            <person name="Sharaf H."/>
        </authorList>
    </citation>
    <scope>NUCLEOTIDE SEQUENCE [LARGE SCALE GENOMIC DNA]</scope>
    <source>
        <strain evidence="5">H</strain>
    </source>
</reference>
<feature type="region of interest" description="Disordered" evidence="3">
    <location>
        <begin position="524"/>
        <end position="560"/>
    </location>
</feature>
<dbReference type="PANTHER" id="PTHR46093">
    <property type="entry name" value="ACYL-COA-BINDING DOMAIN-CONTAINING PROTEIN 5"/>
    <property type="match status" value="1"/>
</dbReference>
<dbReference type="Pfam" id="PF24681">
    <property type="entry name" value="Kelch_KLHDC2_KLHL20_DRC7"/>
    <property type="match status" value="1"/>
</dbReference>
<dbReference type="InterPro" id="IPR015915">
    <property type="entry name" value="Kelch-typ_b-propeller"/>
</dbReference>
<dbReference type="Gene3D" id="2.120.10.80">
    <property type="entry name" value="Kelch-type beta propeller"/>
    <property type="match status" value="2"/>
</dbReference>
<protein>
    <recommendedName>
        <fullName evidence="6">Kelch domain-containing protein</fullName>
    </recommendedName>
</protein>
<evidence type="ECO:0000256" key="3">
    <source>
        <dbReference type="SAM" id="MobiDB-lite"/>
    </source>
</evidence>
<dbReference type="PANTHER" id="PTHR46093:SF18">
    <property type="entry name" value="FIBRONECTIN TYPE-III DOMAIN-CONTAINING PROTEIN"/>
    <property type="match status" value="1"/>
</dbReference>
<accession>A0A1A7VF73</accession>
<dbReference type="EMBL" id="CWHR02000001">
    <property type="protein sequence ID" value="SBO20361.1"/>
    <property type="molecule type" value="Genomic_DNA"/>
</dbReference>
<organism evidence="4 5">
    <name type="scientific">Plasmodium knowlesi (strain H)</name>
    <dbReference type="NCBI Taxonomy" id="5851"/>
    <lineage>
        <taxon>Eukaryota</taxon>
        <taxon>Sar</taxon>
        <taxon>Alveolata</taxon>
        <taxon>Apicomplexa</taxon>
        <taxon>Aconoidasida</taxon>
        <taxon>Haemosporida</taxon>
        <taxon>Plasmodiidae</taxon>
        <taxon>Plasmodium</taxon>
        <taxon>Plasmodium (Plasmodium)</taxon>
    </lineage>
</organism>
<feature type="compositionally biased region" description="Basic and acidic residues" evidence="3">
    <location>
        <begin position="526"/>
        <end position="536"/>
    </location>
</feature>